<sequence>MGRKFNRGQEPQAGTTAPILTAAAFLTKYWDGDKDGFLHFGETLRDEDEEELSAFFSLINEKLKMTIHRRIQTDRGGKRYKYENFLRPKGPEGVKVILGGNMLQFIKDYQAGLFETNFTLDDLIAEAHKV</sequence>
<dbReference type="Proteomes" id="UP000282759">
    <property type="component" value="Unassembled WGS sequence"/>
</dbReference>
<protein>
    <submittedName>
        <fullName evidence="1">Uncharacterized protein</fullName>
    </submittedName>
</protein>
<evidence type="ECO:0000313" key="1">
    <source>
        <dbReference type="EMBL" id="RVU02370.1"/>
    </source>
</evidence>
<comment type="caution">
    <text evidence="1">The sequence shown here is derived from an EMBL/GenBank/DDBJ whole genome shotgun (WGS) entry which is preliminary data.</text>
</comment>
<gene>
    <name evidence="1" type="ORF">EOD41_00060</name>
</gene>
<proteinExistence type="predicted"/>
<evidence type="ECO:0000313" key="2">
    <source>
        <dbReference type="Proteomes" id="UP000282759"/>
    </source>
</evidence>
<dbReference type="EMBL" id="SACK01000001">
    <property type="protein sequence ID" value="RVU02370.1"/>
    <property type="molecule type" value="Genomic_DNA"/>
</dbReference>
<dbReference type="OrthoDB" id="9898923at2"/>
<accession>A0A3S2V3F6</accession>
<dbReference type="AlphaFoldDB" id="A0A3S2V3F6"/>
<organism evidence="1 2">
    <name type="scientific">Mucilaginibacter limnophilus</name>
    <dbReference type="NCBI Taxonomy" id="1932778"/>
    <lineage>
        <taxon>Bacteria</taxon>
        <taxon>Pseudomonadati</taxon>
        <taxon>Bacteroidota</taxon>
        <taxon>Sphingobacteriia</taxon>
        <taxon>Sphingobacteriales</taxon>
        <taxon>Sphingobacteriaceae</taxon>
        <taxon>Mucilaginibacter</taxon>
    </lineage>
</organism>
<reference evidence="1 2" key="1">
    <citation type="submission" date="2019-01" db="EMBL/GenBank/DDBJ databases">
        <authorList>
            <person name="Chen W.-M."/>
        </authorList>
    </citation>
    <scope>NUCLEOTIDE SEQUENCE [LARGE SCALE GENOMIC DNA]</scope>
    <source>
        <strain evidence="1 2">YBJ-36</strain>
    </source>
</reference>
<dbReference type="RefSeq" id="WP_127702748.1">
    <property type="nucleotide sequence ID" value="NZ_SACK01000001.1"/>
</dbReference>
<name>A0A3S2V3F6_9SPHI</name>
<keyword evidence="2" id="KW-1185">Reference proteome</keyword>